<sequence>MFNSWAVGIRGAQFAAVFNINFERKSLHMRNSDNLAAEAVLNTGSMNVQSKPSHFKVDKPSRPGEMLLFMPRPTSAQSEPEEVGDSLLQEEYERVQHQLRVLQNERQRQTNETNAKLGRYNHEVEQLEKENIELKTLLALTNSDQNRKRDMKTIDELKCQLAQQDELHEQIEETKRYNQRLDAEARKYEKMIHEKQQERCMQVKYEKEAGEMKSELEKKILTMERNLHMKTSKFCNDLAENEKLRADIERLRNERHICVSLQKRFEEKLAQINKLKSKITQHATAAYDQRADAIARRVALQEKNGKDQAAIEAEMRDLQRTIDHNTQLQHFMIIKANERSEWKREAEERRKKHGSTGEIAREQQRLKIEQYDRAMSRIVEIVGKDDVESITRIYRRNEDDNFTLFQYVTELNNQIEDLHENIDQLNKEMTIYSEQQAEKEKCTHAVMHELELQMNADKQIGDADELRVAQIHKVLDQVKSQVKQLAIKLGCDVSKIVEMMGGDGEEVTERNLMLYLSALEQRVDELLAIKCYSLSKGYGDGDKHDDLKSGMTLGLIEIPTVQNDLNASLPSLK</sequence>
<dbReference type="InterPro" id="IPR049258">
    <property type="entry name" value="ODAD1_CC"/>
</dbReference>
<evidence type="ECO:0000256" key="2">
    <source>
        <dbReference type="SAM" id="Coils"/>
    </source>
</evidence>
<evidence type="ECO:0000313" key="6">
    <source>
        <dbReference type="Proteomes" id="UP000324629"/>
    </source>
</evidence>
<dbReference type="PANTHER" id="PTHR21694">
    <property type="entry name" value="COILED-COIL DOMAIN-CONTAINING PROTEIN 63"/>
    <property type="match status" value="1"/>
</dbReference>
<feature type="region of interest" description="Disordered" evidence="3">
    <location>
        <begin position="342"/>
        <end position="361"/>
    </location>
</feature>
<reference evidence="5 6" key="1">
    <citation type="journal article" date="2019" name="Gigascience">
        <title>Whole-genome sequence of the oriental lung fluke Paragonimus westermani.</title>
        <authorList>
            <person name="Oey H."/>
            <person name="Zakrzewski M."/>
            <person name="Narain K."/>
            <person name="Devi K.R."/>
            <person name="Agatsuma T."/>
            <person name="Nawaratna S."/>
            <person name="Gobert G.N."/>
            <person name="Jones M.K."/>
            <person name="Ragan M.A."/>
            <person name="McManus D.P."/>
            <person name="Krause L."/>
        </authorList>
    </citation>
    <scope>NUCLEOTIDE SEQUENCE [LARGE SCALE GENOMIC DNA]</scope>
    <source>
        <strain evidence="5 6">IND2009</strain>
    </source>
</reference>
<dbReference type="PANTHER" id="PTHR21694:SF18">
    <property type="entry name" value="COILED-COIL DOMAIN-CONTAINING PROTEIN 63"/>
    <property type="match status" value="1"/>
</dbReference>
<proteinExistence type="predicted"/>
<dbReference type="EMBL" id="QNGE01002100">
    <property type="protein sequence ID" value="KAA3676218.1"/>
    <property type="molecule type" value="Genomic_DNA"/>
</dbReference>
<comment type="caution">
    <text evidence="5">The sequence shown here is derived from an EMBL/GenBank/DDBJ whole genome shotgun (WGS) entry which is preliminary data.</text>
</comment>
<keyword evidence="1 2" id="KW-0175">Coiled coil</keyword>
<evidence type="ECO:0000256" key="1">
    <source>
        <dbReference type="ARBA" id="ARBA00023054"/>
    </source>
</evidence>
<evidence type="ECO:0000259" key="4">
    <source>
        <dbReference type="Pfam" id="PF21773"/>
    </source>
</evidence>
<protein>
    <recommendedName>
        <fullName evidence="4">ODAD1 central coiled coil region domain-containing protein</fullName>
    </recommendedName>
</protein>
<dbReference type="Pfam" id="PF21773">
    <property type="entry name" value="ODAD1_CC"/>
    <property type="match status" value="1"/>
</dbReference>
<name>A0A5J4NME4_9TREM</name>
<accession>A0A5J4NME4</accession>
<feature type="coiled-coil region" evidence="2">
    <location>
        <begin position="408"/>
        <end position="435"/>
    </location>
</feature>
<feature type="domain" description="ODAD1 central coiled coil region" evidence="4">
    <location>
        <begin position="217"/>
        <end position="501"/>
    </location>
</feature>
<feature type="coiled-coil region" evidence="2">
    <location>
        <begin position="85"/>
        <end position="198"/>
    </location>
</feature>
<dbReference type="AlphaFoldDB" id="A0A5J4NME4"/>
<organism evidence="5 6">
    <name type="scientific">Paragonimus westermani</name>
    <dbReference type="NCBI Taxonomy" id="34504"/>
    <lineage>
        <taxon>Eukaryota</taxon>
        <taxon>Metazoa</taxon>
        <taxon>Spiralia</taxon>
        <taxon>Lophotrochozoa</taxon>
        <taxon>Platyhelminthes</taxon>
        <taxon>Trematoda</taxon>
        <taxon>Digenea</taxon>
        <taxon>Plagiorchiida</taxon>
        <taxon>Troglotremata</taxon>
        <taxon>Troglotrematidae</taxon>
        <taxon>Paragonimus</taxon>
    </lineage>
</organism>
<evidence type="ECO:0000256" key="3">
    <source>
        <dbReference type="SAM" id="MobiDB-lite"/>
    </source>
</evidence>
<dbReference type="Proteomes" id="UP000324629">
    <property type="component" value="Unassembled WGS sequence"/>
</dbReference>
<keyword evidence="6" id="KW-1185">Reference proteome</keyword>
<dbReference type="InterPro" id="IPR051876">
    <property type="entry name" value="ODA-DC/CCD"/>
</dbReference>
<evidence type="ECO:0000313" key="5">
    <source>
        <dbReference type="EMBL" id="KAA3676218.1"/>
    </source>
</evidence>
<gene>
    <name evidence="5" type="ORF">DEA37_0014752</name>
</gene>